<name>A0A7X6DK58_9BURK</name>
<organism evidence="3 4">
    <name type="scientific">Ramlibacter lithotrophicus</name>
    <dbReference type="NCBI Taxonomy" id="2606681"/>
    <lineage>
        <taxon>Bacteria</taxon>
        <taxon>Pseudomonadati</taxon>
        <taxon>Pseudomonadota</taxon>
        <taxon>Betaproteobacteria</taxon>
        <taxon>Burkholderiales</taxon>
        <taxon>Comamonadaceae</taxon>
        <taxon>Ramlibacter</taxon>
    </lineage>
</organism>
<evidence type="ECO:0000256" key="1">
    <source>
        <dbReference type="SAM" id="MobiDB-lite"/>
    </source>
</evidence>
<dbReference type="SUPFAM" id="SSF53098">
    <property type="entry name" value="Ribonuclease H-like"/>
    <property type="match status" value="1"/>
</dbReference>
<dbReference type="InterPro" id="IPR036397">
    <property type="entry name" value="RNaseH_sf"/>
</dbReference>
<feature type="region of interest" description="Disordered" evidence="1">
    <location>
        <begin position="884"/>
        <end position="942"/>
    </location>
</feature>
<dbReference type="GO" id="GO:0003676">
    <property type="term" value="F:nucleic acid binding"/>
    <property type="evidence" value="ECO:0007669"/>
    <property type="project" value="InterPro"/>
</dbReference>
<feature type="compositionally biased region" description="Low complexity" evidence="1">
    <location>
        <begin position="906"/>
        <end position="935"/>
    </location>
</feature>
<dbReference type="InterPro" id="IPR012337">
    <property type="entry name" value="RNaseH-like_sf"/>
</dbReference>
<accession>A0A7X6DK58</accession>
<dbReference type="GO" id="GO:0015074">
    <property type="term" value="P:DNA integration"/>
    <property type="evidence" value="ECO:0007669"/>
    <property type="project" value="InterPro"/>
</dbReference>
<dbReference type="PROSITE" id="PS50994">
    <property type="entry name" value="INTEGRASE"/>
    <property type="match status" value="1"/>
</dbReference>
<sequence length="942" mass="107185">MLTDTDLERLFAERKTPAAGRTLIRKIRAESPVRHLQYRMGGVRTRLISKKMGGKALYAESRTCEFPAIYIREHDPDTIELWPQPCTVDLKLQSGNGGTRVQHTPDLFVIEQGGFVIEEWRELPRLMKLAQDRPEHFYRDKDNQWHYVPVEEHFKELGIEYRLRCSDEHPRVHLSNLSILEDYALESTPPVPEEERQRILTLMGEHNKLAHLQLVVEHGFKADHVFQLVLDGTVYVDLNETLLRNTGELVIYRDRTVARADALLNRDQSAALPGSALTLMSGTRFLFDDTLYEVVLLGKTQVTVRDVKTGKSSLLDVALVEEMFQKQLVVSGSEQRVKKEFDADVLFNENRLGEALERLESLQNPDSAKVSKRTLSRWREKTRGLLSPQEQLDALVSRNPGNTTRRLPADVLALAEKVVKEFHNTAKNPTKQATFNVYTSLCADENVTPMSRAMFYKWIKRHESVVDREGKRKAYQKAPIPLTYDYEHPVHGVLPHEVCYCDHTILNVFLKGAVMPDLGKPTITLMMDGSLSKARGFYLSYRPASAVSVLMCLRDYVRRNGRLPRVLVLDNGREFHSQALLQFCSMFGITIRWRRASHPRDSTLVERMLGVTEQEIISQLDGNSLALKDPRMVSSTHHPDKHIRWTLPGLHGAFEYFLFDVHPNRIHPRFGISPNEYEKRLILECGAREHVIVRFDQTLKLLTSPHSGKATRAVDRKRGVEVDGMWYWHDKLALAKAGEPAEVRVELWRARAVYVCFRNNWYVAIARDGGKLEGRYRQEFELQQREETRARRTAAQKDKNSVENAKKRENLWDPERWDERIRDQLSEMYYLYERLGMAEALPEATNPQGGIVSLGLPKGTALELIHAVEGEPGVYVAGDWVEDDKSSGAADTSASSEPKKSKRAAVKAAAPSPSPLAPASGAPAAAPVPELALEAPQDDDYF</sequence>
<gene>
    <name evidence="3" type="ORF">RAMLITH_22885</name>
</gene>
<dbReference type="AlphaFoldDB" id="A0A7X6DK58"/>
<keyword evidence="4" id="KW-1185">Reference proteome</keyword>
<proteinExistence type="predicted"/>
<evidence type="ECO:0000313" key="4">
    <source>
        <dbReference type="Proteomes" id="UP000521868"/>
    </source>
</evidence>
<dbReference type="EMBL" id="VTOX01000011">
    <property type="protein sequence ID" value="NKE68672.1"/>
    <property type="molecule type" value="Genomic_DNA"/>
</dbReference>
<protein>
    <submittedName>
        <fullName evidence="3">DDE-type integrase/transposase/recombinase</fullName>
    </submittedName>
</protein>
<comment type="caution">
    <text evidence="3">The sequence shown here is derived from an EMBL/GenBank/DDBJ whole genome shotgun (WGS) entry which is preliminary data.</text>
</comment>
<evidence type="ECO:0000313" key="3">
    <source>
        <dbReference type="EMBL" id="NKE68672.1"/>
    </source>
</evidence>
<dbReference type="RefSeq" id="WP_168109794.1">
    <property type="nucleotide sequence ID" value="NZ_VTOX01000011.1"/>
</dbReference>
<dbReference type="Proteomes" id="UP000521868">
    <property type="component" value="Unassembled WGS sequence"/>
</dbReference>
<feature type="domain" description="Integrase catalytic" evidence="2">
    <location>
        <begin position="491"/>
        <end position="682"/>
    </location>
</feature>
<dbReference type="InterPro" id="IPR001584">
    <property type="entry name" value="Integrase_cat-core"/>
</dbReference>
<dbReference type="Gene3D" id="3.30.420.10">
    <property type="entry name" value="Ribonuclease H-like superfamily/Ribonuclease H"/>
    <property type="match status" value="1"/>
</dbReference>
<reference evidence="3 4" key="1">
    <citation type="journal article" date="2020" name="Nature">
        <title>Bacterial chemolithoautotrophy via manganese oxidation.</title>
        <authorList>
            <person name="Yu H."/>
            <person name="Leadbetter J.R."/>
        </authorList>
    </citation>
    <scope>NUCLEOTIDE SEQUENCE [LARGE SCALE GENOMIC DNA]</scope>
    <source>
        <strain evidence="3 4">RBP-1</strain>
    </source>
</reference>
<evidence type="ECO:0000259" key="2">
    <source>
        <dbReference type="PROSITE" id="PS50994"/>
    </source>
</evidence>